<dbReference type="Proteomes" id="UP000184188">
    <property type="component" value="Unassembled WGS sequence"/>
</dbReference>
<sequence>MTQPAPRRVLVDLDNIEFYRPQPPSKSLQPESALSILPGVATRKTLPRGDSALLFDRPYGWNSSCNPTSLNSFDIELARCANAASLATSSPTDDELMLSEPGNEALNASTSLPTSSPSLSSSLEPTDLPGPFGSTASQERIEIPTGLDGHSPLSPEVQERDQPPDIQPCVSHPDEPSVDNRRCSSASHFDNHDNHDLNIRGTPSSHTEQNVQSNKPPGERENDQVLLGAGPQQLKQNISIPALSEGEPLLNDQRAPSIRVVDSGPEGQLHSESDRSLSAESMKAPVRQRSSMPPRKVAAVAPSLERPSTITKPPRRKSFEVAQARIVGRRNRPRRSCQPEFDIVQHDRGRDCPDLEESLCCTKRRKRATRRARKVTSCPSSGPIGQSLGSLASSARSAESYHSQDILGLAVLTVETHALGTSYFFSFEPSSPNELDAPQLRFSLDEPRRLTAPSSTHSSYDYMQPPRRARMGGGADPGVPGMERKAAISGSVERM</sequence>
<name>A0A1L9S4L6_9EURO</name>
<reference evidence="3" key="1">
    <citation type="journal article" date="2017" name="Genome Biol.">
        <title>Comparative genomics reveals high biological diversity and specific adaptations in the industrially and medically important fungal genus Aspergillus.</title>
        <authorList>
            <person name="de Vries R.P."/>
            <person name="Riley R."/>
            <person name="Wiebenga A."/>
            <person name="Aguilar-Osorio G."/>
            <person name="Amillis S."/>
            <person name="Uchima C.A."/>
            <person name="Anderluh G."/>
            <person name="Asadollahi M."/>
            <person name="Askin M."/>
            <person name="Barry K."/>
            <person name="Battaglia E."/>
            <person name="Bayram O."/>
            <person name="Benocci T."/>
            <person name="Braus-Stromeyer S.A."/>
            <person name="Caldana C."/>
            <person name="Canovas D."/>
            <person name="Cerqueira G.C."/>
            <person name="Chen F."/>
            <person name="Chen W."/>
            <person name="Choi C."/>
            <person name="Clum A."/>
            <person name="Dos Santos R.A."/>
            <person name="Damasio A.R."/>
            <person name="Diallinas G."/>
            <person name="Emri T."/>
            <person name="Fekete E."/>
            <person name="Flipphi M."/>
            <person name="Freyberg S."/>
            <person name="Gallo A."/>
            <person name="Gournas C."/>
            <person name="Habgood R."/>
            <person name="Hainaut M."/>
            <person name="Harispe M.L."/>
            <person name="Henrissat B."/>
            <person name="Hilden K.S."/>
            <person name="Hope R."/>
            <person name="Hossain A."/>
            <person name="Karabika E."/>
            <person name="Karaffa L."/>
            <person name="Karanyi Z."/>
            <person name="Krasevec N."/>
            <person name="Kuo A."/>
            <person name="Kusch H."/>
            <person name="LaButti K."/>
            <person name="Lagendijk E.L."/>
            <person name="Lapidus A."/>
            <person name="Levasseur A."/>
            <person name="Lindquist E."/>
            <person name="Lipzen A."/>
            <person name="Logrieco A.F."/>
            <person name="MacCabe A."/>
            <person name="Maekelae M.R."/>
            <person name="Malavazi I."/>
            <person name="Melin P."/>
            <person name="Meyer V."/>
            <person name="Mielnichuk N."/>
            <person name="Miskei M."/>
            <person name="Molnar A.P."/>
            <person name="Mule G."/>
            <person name="Ngan C.Y."/>
            <person name="Orejas M."/>
            <person name="Orosz E."/>
            <person name="Ouedraogo J.P."/>
            <person name="Overkamp K.M."/>
            <person name="Park H.-S."/>
            <person name="Perrone G."/>
            <person name="Piumi F."/>
            <person name="Punt P.J."/>
            <person name="Ram A.F."/>
            <person name="Ramon A."/>
            <person name="Rauscher S."/>
            <person name="Record E."/>
            <person name="Riano-Pachon D.M."/>
            <person name="Robert V."/>
            <person name="Roehrig J."/>
            <person name="Ruller R."/>
            <person name="Salamov A."/>
            <person name="Salih N.S."/>
            <person name="Samson R.A."/>
            <person name="Sandor E."/>
            <person name="Sanguinetti M."/>
            <person name="Schuetze T."/>
            <person name="Sepcic K."/>
            <person name="Shelest E."/>
            <person name="Sherlock G."/>
            <person name="Sophianopoulou V."/>
            <person name="Squina F.M."/>
            <person name="Sun H."/>
            <person name="Susca A."/>
            <person name="Todd R.B."/>
            <person name="Tsang A."/>
            <person name="Unkles S.E."/>
            <person name="van de Wiele N."/>
            <person name="van Rossen-Uffink D."/>
            <person name="Oliveira J.V."/>
            <person name="Vesth T.C."/>
            <person name="Visser J."/>
            <person name="Yu J.-H."/>
            <person name="Zhou M."/>
            <person name="Andersen M.R."/>
            <person name="Archer D.B."/>
            <person name="Baker S.E."/>
            <person name="Benoit I."/>
            <person name="Brakhage A.A."/>
            <person name="Braus G.H."/>
            <person name="Fischer R."/>
            <person name="Frisvad J.C."/>
            <person name="Goldman G.H."/>
            <person name="Houbraken J."/>
            <person name="Oakley B."/>
            <person name="Pocsi I."/>
            <person name="Scazzocchio C."/>
            <person name="Seiboth B."/>
            <person name="vanKuyk P.A."/>
            <person name="Wortman J."/>
            <person name="Dyer P.S."/>
            <person name="Grigoriev I.V."/>
        </authorList>
    </citation>
    <scope>NUCLEOTIDE SEQUENCE [LARGE SCALE GENOMIC DNA]</scope>
    <source>
        <strain evidence="3">CBS 506.65</strain>
    </source>
</reference>
<dbReference type="RefSeq" id="XP_022576563.1">
    <property type="nucleotide sequence ID" value="XM_022726789.1"/>
</dbReference>
<evidence type="ECO:0000313" key="2">
    <source>
        <dbReference type="EMBL" id="OJJ42053.1"/>
    </source>
</evidence>
<dbReference type="VEuPathDB" id="FungiDB:ASPZODRAFT_1668495"/>
<feature type="region of interest" description="Disordered" evidence="1">
    <location>
        <begin position="448"/>
        <end position="495"/>
    </location>
</feature>
<dbReference type="GeneID" id="34613253"/>
<organism evidence="2 3">
    <name type="scientific">Penicilliopsis zonata CBS 506.65</name>
    <dbReference type="NCBI Taxonomy" id="1073090"/>
    <lineage>
        <taxon>Eukaryota</taxon>
        <taxon>Fungi</taxon>
        <taxon>Dikarya</taxon>
        <taxon>Ascomycota</taxon>
        <taxon>Pezizomycotina</taxon>
        <taxon>Eurotiomycetes</taxon>
        <taxon>Eurotiomycetidae</taxon>
        <taxon>Eurotiales</taxon>
        <taxon>Aspergillaceae</taxon>
        <taxon>Penicilliopsis</taxon>
    </lineage>
</organism>
<proteinExistence type="predicted"/>
<evidence type="ECO:0000256" key="1">
    <source>
        <dbReference type="SAM" id="MobiDB-lite"/>
    </source>
</evidence>
<feature type="region of interest" description="Disordered" evidence="1">
    <location>
        <begin position="104"/>
        <end position="225"/>
    </location>
</feature>
<feature type="compositionally biased region" description="Low complexity" evidence="1">
    <location>
        <begin position="109"/>
        <end position="126"/>
    </location>
</feature>
<dbReference type="STRING" id="1073090.A0A1L9S4L6"/>
<feature type="compositionally biased region" description="Polar residues" evidence="1">
    <location>
        <begin position="452"/>
        <end position="461"/>
    </location>
</feature>
<feature type="compositionally biased region" description="Basic and acidic residues" evidence="1">
    <location>
        <begin position="189"/>
        <end position="198"/>
    </location>
</feature>
<feature type="compositionally biased region" description="Basic and acidic residues" evidence="1">
    <location>
        <begin position="172"/>
        <end position="182"/>
    </location>
</feature>
<protein>
    <submittedName>
        <fullName evidence="2">Uncharacterized protein</fullName>
    </submittedName>
</protein>
<gene>
    <name evidence="2" type="ORF">ASPZODRAFT_1668495</name>
</gene>
<accession>A0A1L9S4L6</accession>
<dbReference type="AlphaFoldDB" id="A0A1L9S4L6"/>
<evidence type="ECO:0000313" key="3">
    <source>
        <dbReference type="Proteomes" id="UP000184188"/>
    </source>
</evidence>
<dbReference type="EMBL" id="KV878371">
    <property type="protein sequence ID" value="OJJ42053.1"/>
    <property type="molecule type" value="Genomic_DNA"/>
</dbReference>
<keyword evidence="3" id="KW-1185">Reference proteome</keyword>
<dbReference type="OrthoDB" id="4492772at2759"/>
<feature type="compositionally biased region" description="Polar residues" evidence="1">
    <location>
        <begin position="201"/>
        <end position="215"/>
    </location>
</feature>
<feature type="region of interest" description="Disordered" evidence="1">
    <location>
        <begin position="260"/>
        <end position="312"/>
    </location>
</feature>